<dbReference type="GO" id="GO:0006508">
    <property type="term" value="P:proteolysis"/>
    <property type="evidence" value="ECO:0007669"/>
    <property type="project" value="InterPro"/>
</dbReference>
<reference evidence="3" key="1">
    <citation type="submission" date="2020-10" db="EMBL/GenBank/DDBJ databases">
        <title>Taxonomic study of unclassified bacteria belonging to the class Ktedonobacteria.</title>
        <authorList>
            <person name="Yabe S."/>
            <person name="Wang C.M."/>
            <person name="Zheng Y."/>
            <person name="Sakai Y."/>
            <person name="Cavaletti L."/>
            <person name="Monciardini P."/>
            <person name="Donadio S."/>
        </authorList>
    </citation>
    <scope>NUCLEOTIDE SEQUENCE</scope>
    <source>
        <strain evidence="3">ID150040</strain>
    </source>
</reference>
<dbReference type="InterPro" id="IPR038765">
    <property type="entry name" value="Papain-like_cys_pep_sf"/>
</dbReference>
<dbReference type="Gene3D" id="3.90.70.10">
    <property type="entry name" value="Cysteine proteinases"/>
    <property type="match status" value="1"/>
</dbReference>
<dbReference type="PANTHER" id="PTHR12411">
    <property type="entry name" value="CYSTEINE PROTEASE FAMILY C1-RELATED"/>
    <property type="match status" value="1"/>
</dbReference>
<sequence length="253" mass="27914">MAYRALGAIPDHYDPRDYIFEAEPRFFAIGAIPPQIDMRNWCSPVRDQGQQGSCTGFAITALREFLEIKSGIPNPWILLSPAFEYYQERQLEGTTSNCQAGAMIRDGLKVLKNLGVCSDEDAPYSDKTCSEPSEQADIDATQFKIRTFHRIATLGGLKQALAGGSGCVLGIAVYESFESPLNGHIPMPQPGEQLLGGHALFCCGYHDDGQYDGGGYLIVKNSWGTDFGDKGYIYLPYAYVRPRLMSDIWMASL</sequence>
<dbReference type="CDD" id="cd02619">
    <property type="entry name" value="Peptidase_C1"/>
    <property type="match status" value="1"/>
</dbReference>
<accession>A0A8J3IH93</accession>
<comment type="similarity">
    <text evidence="1">Belongs to the peptidase C1 family.</text>
</comment>
<dbReference type="Proteomes" id="UP000597444">
    <property type="component" value="Unassembled WGS sequence"/>
</dbReference>
<feature type="domain" description="Peptidase C1A papain C-terminal" evidence="2">
    <location>
        <begin position="32"/>
        <end position="241"/>
    </location>
</feature>
<dbReference type="Pfam" id="PF00112">
    <property type="entry name" value="Peptidase_C1"/>
    <property type="match status" value="1"/>
</dbReference>
<evidence type="ECO:0000259" key="2">
    <source>
        <dbReference type="SMART" id="SM00645"/>
    </source>
</evidence>
<dbReference type="AlphaFoldDB" id="A0A8J3IH93"/>
<dbReference type="InterPro" id="IPR000668">
    <property type="entry name" value="Peptidase_C1A_C"/>
</dbReference>
<dbReference type="SUPFAM" id="SSF54001">
    <property type="entry name" value="Cysteine proteinases"/>
    <property type="match status" value="1"/>
</dbReference>
<dbReference type="EMBL" id="BNJK01000001">
    <property type="protein sequence ID" value="GHO90705.1"/>
    <property type="molecule type" value="Genomic_DNA"/>
</dbReference>
<comment type="caution">
    <text evidence="3">The sequence shown here is derived from an EMBL/GenBank/DDBJ whole genome shotgun (WGS) entry which is preliminary data.</text>
</comment>
<evidence type="ECO:0000313" key="4">
    <source>
        <dbReference type="Proteomes" id="UP000597444"/>
    </source>
</evidence>
<dbReference type="RefSeq" id="WP_220201652.1">
    <property type="nucleotide sequence ID" value="NZ_BNJK01000001.1"/>
</dbReference>
<organism evidence="3 4">
    <name type="scientific">Reticulibacter mediterranei</name>
    <dbReference type="NCBI Taxonomy" id="2778369"/>
    <lineage>
        <taxon>Bacteria</taxon>
        <taxon>Bacillati</taxon>
        <taxon>Chloroflexota</taxon>
        <taxon>Ktedonobacteria</taxon>
        <taxon>Ktedonobacterales</taxon>
        <taxon>Reticulibacteraceae</taxon>
        <taxon>Reticulibacter</taxon>
    </lineage>
</organism>
<keyword evidence="4" id="KW-1185">Reference proteome</keyword>
<dbReference type="SMART" id="SM00645">
    <property type="entry name" value="Pept_C1"/>
    <property type="match status" value="1"/>
</dbReference>
<proteinExistence type="inferred from homology"/>
<name>A0A8J3IH93_9CHLR</name>
<gene>
    <name evidence="3" type="ORF">KSF_007530</name>
</gene>
<evidence type="ECO:0000256" key="1">
    <source>
        <dbReference type="ARBA" id="ARBA00008455"/>
    </source>
</evidence>
<evidence type="ECO:0000313" key="3">
    <source>
        <dbReference type="EMBL" id="GHO90705.1"/>
    </source>
</evidence>
<dbReference type="GO" id="GO:0008234">
    <property type="term" value="F:cysteine-type peptidase activity"/>
    <property type="evidence" value="ECO:0007669"/>
    <property type="project" value="InterPro"/>
</dbReference>
<dbReference type="InterPro" id="IPR013128">
    <property type="entry name" value="Peptidase_C1A"/>
</dbReference>
<protein>
    <submittedName>
        <fullName evidence="3">Peptidase C1</fullName>
    </submittedName>
</protein>